<protein>
    <submittedName>
        <fullName evidence="4">Uncharacterized protein</fullName>
    </submittedName>
</protein>
<evidence type="ECO:0000256" key="2">
    <source>
        <dbReference type="SAM" id="Phobius"/>
    </source>
</evidence>
<organism evidence="3 4">
    <name type="scientific">Ditylenchus dipsaci</name>
    <dbReference type="NCBI Taxonomy" id="166011"/>
    <lineage>
        <taxon>Eukaryota</taxon>
        <taxon>Metazoa</taxon>
        <taxon>Ecdysozoa</taxon>
        <taxon>Nematoda</taxon>
        <taxon>Chromadorea</taxon>
        <taxon>Rhabditida</taxon>
        <taxon>Tylenchina</taxon>
        <taxon>Tylenchomorpha</taxon>
        <taxon>Sphaerularioidea</taxon>
        <taxon>Anguinidae</taxon>
        <taxon>Anguininae</taxon>
        <taxon>Ditylenchus</taxon>
    </lineage>
</organism>
<evidence type="ECO:0000256" key="1">
    <source>
        <dbReference type="SAM" id="MobiDB-lite"/>
    </source>
</evidence>
<keyword evidence="3" id="KW-1185">Reference proteome</keyword>
<keyword evidence="2" id="KW-0812">Transmembrane</keyword>
<dbReference type="Proteomes" id="UP000887574">
    <property type="component" value="Unplaced"/>
</dbReference>
<proteinExistence type="predicted"/>
<name>A0A915DFU8_9BILA</name>
<feature type="region of interest" description="Disordered" evidence="1">
    <location>
        <begin position="1"/>
        <end position="30"/>
    </location>
</feature>
<keyword evidence="2" id="KW-1133">Transmembrane helix</keyword>
<dbReference type="WBParaSite" id="jg18807">
    <property type="protein sequence ID" value="jg18807"/>
    <property type="gene ID" value="jg18807"/>
</dbReference>
<evidence type="ECO:0000313" key="3">
    <source>
        <dbReference type="Proteomes" id="UP000887574"/>
    </source>
</evidence>
<sequence>MAGRNPNQHDLDETERTTLTTTKAPEPRGHLNHVDIRNCEELVEEIKEMKEVMKQIKTVLEAPEIKEMKEVMKQIKTMLEAPPSFSNQLHGYLVGGMVSIVLSIILYAVWRLTLYFWTYIEGRNWHMRRDLRNFCRRLCDDQRDFEV</sequence>
<feature type="compositionally biased region" description="Basic and acidic residues" evidence="1">
    <location>
        <begin position="7"/>
        <end position="16"/>
    </location>
</feature>
<feature type="transmembrane region" description="Helical" evidence="2">
    <location>
        <begin position="92"/>
        <end position="120"/>
    </location>
</feature>
<accession>A0A915DFU8</accession>
<reference evidence="4" key="1">
    <citation type="submission" date="2022-11" db="UniProtKB">
        <authorList>
            <consortium name="WormBaseParasite"/>
        </authorList>
    </citation>
    <scope>IDENTIFICATION</scope>
</reference>
<dbReference type="AlphaFoldDB" id="A0A915DFU8"/>
<evidence type="ECO:0000313" key="4">
    <source>
        <dbReference type="WBParaSite" id="jg18807"/>
    </source>
</evidence>
<keyword evidence="2" id="KW-0472">Membrane</keyword>